<dbReference type="AlphaFoldDB" id="A0AAV4XGF7"/>
<sequence>MCLMSLEDKLPSLTLAVNDFDFRSLPRPEFSLISKSRGGWKEPFGANKSQFLFPSGCQKQIVSRFRYITDLFIPVVITSCLEIAENVLEESRRQTAEPHTRSQ</sequence>
<evidence type="ECO:0000313" key="1">
    <source>
        <dbReference type="EMBL" id="GIY93722.1"/>
    </source>
</evidence>
<accession>A0AAV4XGF7</accession>
<reference evidence="1 2" key="1">
    <citation type="submission" date="2021-06" db="EMBL/GenBank/DDBJ databases">
        <title>Caerostris extrusa draft genome.</title>
        <authorList>
            <person name="Kono N."/>
            <person name="Arakawa K."/>
        </authorList>
    </citation>
    <scope>NUCLEOTIDE SEQUENCE [LARGE SCALE GENOMIC DNA]</scope>
</reference>
<evidence type="ECO:0000313" key="2">
    <source>
        <dbReference type="Proteomes" id="UP001054945"/>
    </source>
</evidence>
<protein>
    <submittedName>
        <fullName evidence="1">Uncharacterized protein</fullName>
    </submittedName>
</protein>
<gene>
    <name evidence="1" type="ORF">CEXT_375301</name>
</gene>
<organism evidence="1 2">
    <name type="scientific">Caerostris extrusa</name>
    <name type="common">Bark spider</name>
    <name type="synonym">Caerostris bankana</name>
    <dbReference type="NCBI Taxonomy" id="172846"/>
    <lineage>
        <taxon>Eukaryota</taxon>
        <taxon>Metazoa</taxon>
        <taxon>Ecdysozoa</taxon>
        <taxon>Arthropoda</taxon>
        <taxon>Chelicerata</taxon>
        <taxon>Arachnida</taxon>
        <taxon>Araneae</taxon>
        <taxon>Araneomorphae</taxon>
        <taxon>Entelegynae</taxon>
        <taxon>Araneoidea</taxon>
        <taxon>Araneidae</taxon>
        <taxon>Caerostris</taxon>
    </lineage>
</organism>
<dbReference type="EMBL" id="BPLR01000296">
    <property type="protein sequence ID" value="GIY93722.1"/>
    <property type="molecule type" value="Genomic_DNA"/>
</dbReference>
<dbReference type="Proteomes" id="UP001054945">
    <property type="component" value="Unassembled WGS sequence"/>
</dbReference>
<comment type="caution">
    <text evidence="1">The sequence shown here is derived from an EMBL/GenBank/DDBJ whole genome shotgun (WGS) entry which is preliminary data.</text>
</comment>
<proteinExistence type="predicted"/>
<keyword evidence="2" id="KW-1185">Reference proteome</keyword>
<name>A0AAV4XGF7_CAEEX</name>